<protein>
    <submittedName>
        <fullName evidence="1">Lipoprotein</fullName>
    </submittedName>
</protein>
<proteinExistence type="predicted"/>
<comment type="caution">
    <text evidence="1">The sequence shown here is derived from an EMBL/GenBank/DDBJ whole genome shotgun (WGS) entry which is preliminary data.</text>
</comment>
<dbReference type="AlphaFoldDB" id="A0ABC9SLJ1"/>
<name>A0ABC9SLJ1_LEPBO</name>
<sequence>MNRITLVLLLLISSLSCSVIENTIGKKEKDATDDLKVLTLLP</sequence>
<dbReference type="Proteomes" id="UP000012166">
    <property type="component" value="Unassembled WGS sequence"/>
</dbReference>
<accession>A0ABC9SLJ1</accession>
<organism evidence="1 2">
    <name type="scientific">Leptospira borgpetersenii str. Brem 328</name>
    <dbReference type="NCBI Taxonomy" id="1049780"/>
    <lineage>
        <taxon>Bacteria</taxon>
        <taxon>Pseudomonadati</taxon>
        <taxon>Spirochaetota</taxon>
        <taxon>Spirochaetia</taxon>
        <taxon>Leptospirales</taxon>
        <taxon>Leptospiraceae</taxon>
        <taxon>Leptospira</taxon>
    </lineage>
</organism>
<dbReference type="EMBL" id="AHMS02000014">
    <property type="protein sequence ID" value="EMN18601.1"/>
    <property type="molecule type" value="Genomic_DNA"/>
</dbReference>
<evidence type="ECO:0000313" key="2">
    <source>
        <dbReference type="Proteomes" id="UP000012166"/>
    </source>
</evidence>
<gene>
    <name evidence="1" type="ORF">LEP1GSC056_1700</name>
</gene>
<dbReference type="PROSITE" id="PS51257">
    <property type="entry name" value="PROKAR_LIPOPROTEIN"/>
    <property type="match status" value="1"/>
</dbReference>
<reference evidence="1 2" key="1">
    <citation type="submission" date="2013-01" db="EMBL/GenBank/DDBJ databases">
        <authorList>
            <person name="Harkins D.M."/>
            <person name="Durkin A.S."/>
            <person name="Brinkac L.M."/>
            <person name="Haft D.H."/>
            <person name="Selengut J.D."/>
            <person name="Sanka R."/>
            <person name="DePew J."/>
            <person name="Purushe J."/>
            <person name="Hartskeerl R.A."/>
            <person name="Ahmed A."/>
            <person name="van der Linden H."/>
            <person name="Goris M.G.A."/>
            <person name="Vinetz J.M."/>
            <person name="Sutton G.G."/>
            <person name="Nierman W.C."/>
            <person name="Fouts D.E."/>
        </authorList>
    </citation>
    <scope>NUCLEOTIDE SEQUENCE [LARGE SCALE GENOMIC DNA]</scope>
    <source>
        <strain evidence="1 2">Brem 328</strain>
    </source>
</reference>
<keyword evidence="1" id="KW-0449">Lipoprotein</keyword>
<evidence type="ECO:0000313" key="1">
    <source>
        <dbReference type="EMBL" id="EMN18601.1"/>
    </source>
</evidence>